<feature type="compositionally biased region" description="Basic residues" evidence="1">
    <location>
        <begin position="272"/>
        <end position="283"/>
    </location>
</feature>
<proteinExistence type="predicted"/>
<name>A0A7R9WFN7_9STRA</name>
<sequence>MQQRNYNRTNSPPMEVSMLEEAMNLPTRPKRSWLGLDSERNSTIEHTSQQAHDKLIESSDGVHTLLAAAAADVAHMDPSRPSDLSDTKAQERARAVKFIVCDSSQFRQLQAQIRSSGASTGVATQAVVNSLVDERMEIMRRIQECRMRELEEEREAIRALMEAQGTVSGSSKDDEGSKVGPGIKKDLWSAIKNAHTFISHARMAAEESNAAAAKHESFSSYGSSSLEGSSSSCCCLKDDDCTHFDATGWERPREMCEIKRSHSSPSPSSRMQPRRVVRVARGA</sequence>
<feature type="region of interest" description="Disordered" evidence="1">
    <location>
        <begin position="252"/>
        <end position="283"/>
    </location>
</feature>
<dbReference type="EMBL" id="HBED01043247">
    <property type="protein sequence ID" value="CAD8323337.1"/>
    <property type="molecule type" value="Transcribed_RNA"/>
</dbReference>
<evidence type="ECO:0000313" key="2">
    <source>
        <dbReference type="EMBL" id="CAD8323337.1"/>
    </source>
</evidence>
<gene>
    <name evidence="2" type="ORF">TDUB1175_LOCUS21755</name>
</gene>
<protein>
    <submittedName>
        <fullName evidence="2">Uncharacterized protein</fullName>
    </submittedName>
</protein>
<evidence type="ECO:0000256" key="1">
    <source>
        <dbReference type="SAM" id="MobiDB-lite"/>
    </source>
</evidence>
<organism evidence="2">
    <name type="scientific">Pseudictyota dubia</name>
    <dbReference type="NCBI Taxonomy" id="2749911"/>
    <lineage>
        <taxon>Eukaryota</taxon>
        <taxon>Sar</taxon>
        <taxon>Stramenopiles</taxon>
        <taxon>Ochrophyta</taxon>
        <taxon>Bacillariophyta</taxon>
        <taxon>Mediophyceae</taxon>
        <taxon>Biddulphiophycidae</taxon>
        <taxon>Eupodiscales</taxon>
        <taxon>Odontellaceae</taxon>
        <taxon>Pseudictyota</taxon>
    </lineage>
</organism>
<reference evidence="2" key="1">
    <citation type="submission" date="2021-01" db="EMBL/GenBank/DDBJ databases">
        <authorList>
            <person name="Corre E."/>
            <person name="Pelletier E."/>
            <person name="Niang G."/>
            <person name="Scheremetjew M."/>
            <person name="Finn R."/>
            <person name="Kale V."/>
            <person name="Holt S."/>
            <person name="Cochrane G."/>
            <person name="Meng A."/>
            <person name="Brown T."/>
            <person name="Cohen L."/>
        </authorList>
    </citation>
    <scope>NUCLEOTIDE SEQUENCE</scope>
    <source>
        <strain evidence="2">CCMP147</strain>
    </source>
</reference>
<dbReference type="AlphaFoldDB" id="A0A7R9WFN7"/>
<accession>A0A7R9WFN7</accession>